<evidence type="ECO:0000313" key="1">
    <source>
        <dbReference type="EMBL" id="KYO35093.1"/>
    </source>
</evidence>
<sequence length="77" mass="8251">MRVGASGTSKSVLITFIGVVSSQRTASEGRIHAVSPTAYASLILTSLSASLPNPQMEMHSSRPPEELLILLYRLPIN</sequence>
<gene>
    <name evidence="1" type="ORF">Y1Q_0000984</name>
</gene>
<dbReference type="AlphaFoldDB" id="A0A151NE53"/>
<keyword evidence="2" id="KW-1185">Reference proteome</keyword>
<dbReference type="Proteomes" id="UP000050525">
    <property type="component" value="Unassembled WGS sequence"/>
</dbReference>
<proteinExistence type="predicted"/>
<accession>A0A151NE53</accession>
<evidence type="ECO:0000313" key="2">
    <source>
        <dbReference type="Proteomes" id="UP000050525"/>
    </source>
</evidence>
<protein>
    <submittedName>
        <fullName evidence="1">Uncharacterized protein</fullName>
    </submittedName>
</protein>
<name>A0A151NE53_ALLMI</name>
<reference evidence="1 2" key="1">
    <citation type="journal article" date="2012" name="Genome Biol.">
        <title>Sequencing three crocodilian genomes to illuminate the evolution of archosaurs and amniotes.</title>
        <authorList>
            <person name="St John J.A."/>
            <person name="Braun E.L."/>
            <person name="Isberg S.R."/>
            <person name="Miles L.G."/>
            <person name="Chong A.Y."/>
            <person name="Gongora J."/>
            <person name="Dalzell P."/>
            <person name="Moran C."/>
            <person name="Bed'hom B."/>
            <person name="Abzhanov A."/>
            <person name="Burgess S.C."/>
            <person name="Cooksey A.M."/>
            <person name="Castoe T.A."/>
            <person name="Crawford N.G."/>
            <person name="Densmore L.D."/>
            <person name="Drew J.C."/>
            <person name="Edwards S.V."/>
            <person name="Faircloth B.C."/>
            <person name="Fujita M.K."/>
            <person name="Greenwold M.J."/>
            <person name="Hoffmann F.G."/>
            <person name="Howard J.M."/>
            <person name="Iguchi T."/>
            <person name="Janes D.E."/>
            <person name="Khan S.Y."/>
            <person name="Kohno S."/>
            <person name="de Koning A.J."/>
            <person name="Lance S.L."/>
            <person name="McCarthy F.M."/>
            <person name="McCormack J.E."/>
            <person name="Merchant M.E."/>
            <person name="Peterson D.G."/>
            <person name="Pollock D.D."/>
            <person name="Pourmand N."/>
            <person name="Raney B.J."/>
            <person name="Roessler K.A."/>
            <person name="Sanford J.R."/>
            <person name="Sawyer R.H."/>
            <person name="Schmidt C.J."/>
            <person name="Triplett E.W."/>
            <person name="Tuberville T.D."/>
            <person name="Venegas-Anaya M."/>
            <person name="Howard J.T."/>
            <person name="Jarvis E.D."/>
            <person name="Guillette L.J.Jr."/>
            <person name="Glenn T.C."/>
            <person name="Green R.E."/>
            <person name="Ray D.A."/>
        </authorList>
    </citation>
    <scope>NUCLEOTIDE SEQUENCE [LARGE SCALE GENOMIC DNA]</scope>
    <source>
        <strain evidence="1">KSC_2009_1</strain>
    </source>
</reference>
<organism evidence="1 2">
    <name type="scientific">Alligator mississippiensis</name>
    <name type="common">American alligator</name>
    <dbReference type="NCBI Taxonomy" id="8496"/>
    <lineage>
        <taxon>Eukaryota</taxon>
        <taxon>Metazoa</taxon>
        <taxon>Chordata</taxon>
        <taxon>Craniata</taxon>
        <taxon>Vertebrata</taxon>
        <taxon>Euteleostomi</taxon>
        <taxon>Archelosauria</taxon>
        <taxon>Archosauria</taxon>
        <taxon>Crocodylia</taxon>
        <taxon>Alligatoridae</taxon>
        <taxon>Alligatorinae</taxon>
        <taxon>Alligator</taxon>
    </lineage>
</organism>
<dbReference type="EMBL" id="AKHW03003207">
    <property type="protein sequence ID" value="KYO35093.1"/>
    <property type="molecule type" value="Genomic_DNA"/>
</dbReference>
<comment type="caution">
    <text evidence="1">The sequence shown here is derived from an EMBL/GenBank/DDBJ whole genome shotgun (WGS) entry which is preliminary data.</text>
</comment>